<proteinExistence type="predicted"/>
<evidence type="ECO:0000313" key="2">
    <source>
        <dbReference type="Proteomes" id="UP001458415"/>
    </source>
</evidence>
<evidence type="ECO:0000313" key="1">
    <source>
        <dbReference type="EMBL" id="MER6976796.1"/>
    </source>
</evidence>
<gene>
    <name evidence="1" type="ORF">ABT317_07085</name>
</gene>
<name>A0ABV1VXX7_9ACTN</name>
<sequence length="173" mass="18535">MSVRGRSYRYVGPVELKAAVRPGSGGCRIGSAADFASWVAERSAAELAEPFTFVVGRDGVLRLAPRRSEHVACAGGETVLSAGEIGFTCEAGRWAVGNVSNHSTGYCPDGSSWPAVARALDDMEIGRATGFTHEVVFRRCPGCQEHNIVREDDFVCVFCGRDLPEAWNVDPVA</sequence>
<protein>
    <submittedName>
        <fullName evidence="1">Uncharacterized protein</fullName>
    </submittedName>
</protein>
<accession>A0ABV1VXX7</accession>
<keyword evidence="2" id="KW-1185">Reference proteome</keyword>
<comment type="caution">
    <text evidence="1">The sequence shown here is derived from an EMBL/GenBank/DDBJ whole genome shotgun (WGS) entry which is preliminary data.</text>
</comment>
<dbReference type="Proteomes" id="UP001458415">
    <property type="component" value="Unassembled WGS sequence"/>
</dbReference>
<organism evidence="1 2">
    <name type="scientific">Streptomyces carpinensis</name>
    <dbReference type="NCBI Taxonomy" id="66369"/>
    <lineage>
        <taxon>Bacteria</taxon>
        <taxon>Bacillati</taxon>
        <taxon>Actinomycetota</taxon>
        <taxon>Actinomycetes</taxon>
        <taxon>Kitasatosporales</taxon>
        <taxon>Streptomycetaceae</taxon>
        <taxon>Streptomyces</taxon>
    </lineage>
</organism>
<dbReference type="EMBL" id="JBEPCU010000068">
    <property type="protein sequence ID" value="MER6976796.1"/>
    <property type="molecule type" value="Genomic_DNA"/>
</dbReference>
<dbReference type="RefSeq" id="WP_086728678.1">
    <property type="nucleotide sequence ID" value="NZ_MUBM01000254.1"/>
</dbReference>
<reference evidence="1 2" key="1">
    <citation type="submission" date="2024-06" db="EMBL/GenBank/DDBJ databases">
        <title>The Natural Products Discovery Center: Release of the First 8490 Sequenced Strains for Exploring Actinobacteria Biosynthetic Diversity.</title>
        <authorList>
            <person name="Kalkreuter E."/>
            <person name="Kautsar S.A."/>
            <person name="Yang D."/>
            <person name="Bader C.D."/>
            <person name="Teijaro C.N."/>
            <person name="Fluegel L."/>
            <person name="Davis C.M."/>
            <person name="Simpson J.R."/>
            <person name="Lauterbach L."/>
            <person name="Steele A.D."/>
            <person name="Gui C."/>
            <person name="Meng S."/>
            <person name="Li G."/>
            <person name="Viehrig K."/>
            <person name="Ye F."/>
            <person name="Su P."/>
            <person name="Kiefer A.F."/>
            <person name="Nichols A."/>
            <person name="Cepeda A.J."/>
            <person name="Yan W."/>
            <person name="Fan B."/>
            <person name="Jiang Y."/>
            <person name="Adhikari A."/>
            <person name="Zheng C.-J."/>
            <person name="Schuster L."/>
            <person name="Cowan T.M."/>
            <person name="Smanski M.J."/>
            <person name="Chevrette M.G."/>
            <person name="De Carvalho L.P.S."/>
            <person name="Shen B."/>
        </authorList>
    </citation>
    <scope>NUCLEOTIDE SEQUENCE [LARGE SCALE GENOMIC DNA]</scope>
    <source>
        <strain evidence="1 2">NPDC000634</strain>
    </source>
</reference>